<keyword evidence="4" id="KW-0297">G-protein coupled receptor</keyword>
<dbReference type="PANTHER" id="PTHR24243:SF230">
    <property type="entry name" value="G-PROTEIN COUPLED RECEPTORS FAMILY 1 PROFILE DOMAIN-CONTAINING PROTEIN"/>
    <property type="match status" value="1"/>
</dbReference>
<evidence type="ECO:0000313" key="10">
    <source>
        <dbReference type="EMBL" id="KAK7496926.1"/>
    </source>
</evidence>
<dbReference type="AlphaFoldDB" id="A0ABD0LC70"/>
<feature type="transmembrane region" description="Helical" evidence="8">
    <location>
        <begin position="157"/>
        <end position="181"/>
    </location>
</feature>
<evidence type="ECO:0000256" key="3">
    <source>
        <dbReference type="ARBA" id="ARBA00022989"/>
    </source>
</evidence>
<evidence type="ECO:0000256" key="8">
    <source>
        <dbReference type="SAM" id="Phobius"/>
    </source>
</evidence>
<dbReference type="GO" id="GO:0004930">
    <property type="term" value="F:G protein-coupled receptor activity"/>
    <property type="evidence" value="ECO:0007669"/>
    <property type="project" value="UniProtKB-KW"/>
</dbReference>
<evidence type="ECO:0000256" key="6">
    <source>
        <dbReference type="ARBA" id="ARBA00023170"/>
    </source>
</evidence>
<dbReference type="Proteomes" id="UP001519460">
    <property type="component" value="Unassembled WGS sequence"/>
</dbReference>
<dbReference type="InterPro" id="IPR017452">
    <property type="entry name" value="GPCR_Rhodpsn_7TM"/>
</dbReference>
<keyword evidence="2 8" id="KW-0812">Transmembrane</keyword>
<keyword evidence="11" id="KW-1185">Reference proteome</keyword>
<dbReference type="PROSITE" id="PS50262">
    <property type="entry name" value="G_PROTEIN_RECEP_F1_2"/>
    <property type="match status" value="1"/>
</dbReference>
<dbReference type="SUPFAM" id="SSF81321">
    <property type="entry name" value="Family A G protein-coupled receptor-like"/>
    <property type="match status" value="1"/>
</dbReference>
<evidence type="ECO:0000256" key="5">
    <source>
        <dbReference type="ARBA" id="ARBA00023136"/>
    </source>
</evidence>
<sequence length="314" mass="35650">AMPPDFAKPDDWGFLAKQLLGHVIVLAGLVVRWLFDSLTLITREMHHVDELLTYLRHPGVFADFAPAACKTFVFAECVTCLVSAWLVVAMALERVLVVYVPFRKNVWCTQRGAVVIIISLFVVLSYSQVFRFVMVTAEGGKCIALSDYSTPYLVLHVYVYQVALAFALPVIIVFICNIAVLRKICQVERTLREDENSASTRLTRASSRRSKTTRMLLTIGFVFVLTLLPSNTLSITILVAMNTQGVQASRALFMAAVPWMSFLSVITDINYAVNFYIYVLSGKKFRQELRRMFRTDRLMFSVHSTRTREEFMLS</sequence>
<reference evidence="10 11" key="1">
    <citation type="journal article" date="2023" name="Sci. Data">
        <title>Genome assembly of the Korean intertidal mud-creeper Batillaria attramentaria.</title>
        <authorList>
            <person name="Patra A.K."/>
            <person name="Ho P.T."/>
            <person name="Jun S."/>
            <person name="Lee S.J."/>
            <person name="Kim Y."/>
            <person name="Won Y.J."/>
        </authorList>
    </citation>
    <scope>NUCLEOTIDE SEQUENCE [LARGE SCALE GENOMIC DNA]</scope>
    <source>
        <strain evidence="10">Wonlab-2016</strain>
    </source>
</reference>
<feature type="domain" description="G-protein coupled receptors family 1 profile" evidence="9">
    <location>
        <begin position="24"/>
        <end position="278"/>
    </location>
</feature>
<keyword evidence="5 8" id="KW-0472">Membrane</keyword>
<keyword evidence="7" id="KW-0807">Transducer</keyword>
<feature type="transmembrane region" description="Helical" evidence="8">
    <location>
        <begin position="113"/>
        <end position="137"/>
    </location>
</feature>
<protein>
    <recommendedName>
        <fullName evidence="9">G-protein coupled receptors family 1 profile domain-containing protein</fullName>
    </recommendedName>
</protein>
<dbReference type="PRINTS" id="PR00237">
    <property type="entry name" value="GPCRRHODOPSN"/>
</dbReference>
<feature type="transmembrane region" description="Helical" evidence="8">
    <location>
        <begin position="259"/>
        <end position="281"/>
    </location>
</feature>
<dbReference type="PANTHER" id="PTHR24243">
    <property type="entry name" value="G-PROTEIN COUPLED RECEPTOR"/>
    <property type="match status" value="1"/>
</dbReference>
<dbReference type="GO" id="GO:0016020">
    <property type="term" value="C:membrane"/>
    <property type="evidence" value="ECO:0007669"/>
    <property type="project" value="UniProtKB-SubCell"/>
</dbReference>
<dbReference type="EMBL" id="JACVVK020000063">
    <property type="protein sequence ID" value="KAK7496926.1"/>
    <property type="molecule type" value="Genomic_DNA"/>
</dbReference>
<dbReference type="Pfam" id="PF00001">
    <property type="entry name" value="7tm_1"/>
    <property type="match status" value="1"/>
</dbReference>
<evidence type="ECO:0000256" key="2">
    <source>
        <dbReference type="ARBA" id="ARBA00022692"/>
    </source>
</evidence>
<evidence type="ECO:0000256" key="4">
    <source>
        <dbReference type="ARBA" id="ARBA00023040"/>
    </source>
</evidence>
<name>A0ABD0LC70_9CAEN</name>
<keyword evidence="3 8" id="KW-1133">Transmembrane helix</keyword>
<feature type="transmembrane region" description="Helical" evidence="8">
    <location>
        <begin position="12"/>
        <end position="35"/>
    </location>
</feature>
<evidence type="ECO:0000256" key="7">
    <source>
        <dbReference type="ARBA" id="ARBA00023224"/>
    </source>
</evidence>
<feature type="transmembrane region" description="Helical" evidence="8">
    <location>
        <begin position="72"/>
        <end position="92"/>
    </location>
</feature>
<gene>
    <name evidence="10" type="ORF">BaRGS_00011906</name>
</gene>
<dbReference type="Gene3D" id="1.20.1070.10">
    <property type="entry name" value="Rhodopsin 7-helix transmembrane proteins"/>
    <property type="match status" value="1"/>
</dbReference>
<proteinExistence type="predicted"/>
<evidence type="ECO:0000259" key="9">
    <source>
        <dbReference type="PROSITE" id="PS50262"/>
    </source>
</evidence>
<accession>A0ABD0LC70</accession>
<evidence type="ECO:0000313" key="11">
    <source>
        <dbReference type="Proteomes" id="UP001519460"/>
    </source>
</evidence>
<keyword evidence="6" id="KW-0675">Receptor</keyword>
<evidence type="ECO:0000256" key="1">
    <source>
        <dbReference type="ARBA" id="ARBA00004141"/>
    </source>
</evidence>
<dbReference type="InterPro" id="IPR000276">
    <property type="entry name" value="GPCR_Rhodpsn"/>
</dbReference>
<comment type="subcellular location">
    <subcellularLocation>
        <location evidence="1">Membrane</location>
        <topology evidence="1">Multi-pass membrane protein</topology>
    </subcellularLocation>
</comment>
<feature type="transmembrane region" description="Helical" evidence="8">
    <location>
        <begin position="216"/>
        <end position="239"/>
    </location>
</feature>
<feature type="non-terminal residue" evidence="10">
    <location>
        <position position="1"/>
    </location>
</feature>
<organism evidence="10 11">
    <name type="scientific">Batillaria attramentaria</name>
    <dbReference type="NCBI Taxonomy" id="370345"/>
    <lineage>
        <taxon>Eukaryota</taxon>
        <taxon>Metazoa</taxon>
        <taxon>Spiralia</taxon>
        <taxon>Lophotrochozoa</taxon>
        <taxon>Mollusca</taxon>
        <taxon>Gastropoda</taxon>
        <taxon>Caenogastropoda</taxon>
        <taxon>Sorbeoconcha</taxon>
        <taxon>Cerithioidea</taxon>
        <taxon>Batillariidae</taxon>
        <taxon>Batillaria</taxon>
    </lineage>
</organism>
<comment type="caution">
    <text evidence="10">The sequence shown here is derived from an EMBL/GenBank/DDBJ whole genome shotgun (WGS) entry which is preliminary data.</text>
</comment>